<reference evidence="3 4" key="1">
    <citation type="submission" date="2021-06" db="EMBL/GenBank/DDBJ databases">
        <title>Caerostris extrusa draft genome.</title>
        <authorList>
            <person name="Kono N."/>
            <person name="Arakawa K."/>
        </authorList>
    </citation>
    <scope>NUCLEOTIDE SEQUENCE [LARGE SCALE GENOMIC DNA]</scope>
</reference>
<keyword evidence="4" id="KW-1185">Reference proteome</keyword>
<dbReference type="EMBL" id="BPLR01008404">
    <property type="protein sequence ID" value="GIY24403.1"/>
    <property type="molecule type" value="Genomic_DNA"/>
</dbReference>
<feature type="domain" description="Coiled-coil" evidence="2">
    <location>
        <begin position="17"/>
        <end position="81"/>
    </location>
</feature>
<dbReference type="Pfam" id="PF15295">
    <property type="entry name" value="CCDC50_N"/>
    <property type="match status" value="1"/>
</dbReference>
<evidence type="ECO:0000313" key="3">
    <source>
        <dbReference type="EMBL" id="GIY24403.1"/>
    </source>
</evidence>
<evidence type="ECO:0000256" key="1">
    <source>
        <dbReference type="ARBA" id="ARBA00023054"/>
    </source>
</evidence>
<protein>
    <recommendedName>
        <fullName evidence="2">Coiled-coil domain-containing protein</fullName>
    </recommendedName>
</protein>
<proteinExistence type="predicted"/>
<dbReference type="Proteomes" id="UP001054945">
    <property type="component" value="Unassembled WGS sequence"/>
</dbReference>
<evidence type="ECO:0000259" key="2">
    <source>
        <dbReference type="Pfam" id="PF15295"/>
    </source>
</evidence>
<dbReference type="PANTHER" id="PTHR22115:SF4">
    <property type="entry name" value="COILED-COIL DOMAIN-CONTAINING PROTEIN"/>
    <property type="match status" value="1"/>
</dbReference>
<dbReference type="PANTHER" id="PTHR22115">
    <property type="entry name" value="C3ORF6 PROTEIN-RELATED"/>
    <property type="match status" value="1"/>
</dbReference>
<keyword evidence="1" id="KW-0175">Coiled coil</keyword>
<dbReference type="InterPro" id="IPR029311">
    <property type="entry name" value="CCDC50_N"/>
</dbReference>
<dbReference type="AlphaFoldDB" id="A0AAV4RR59"/>
<evidence type="ECO:0000313" key="4">
    <source>
        <dbReference type="Proteomes" id="UP001054945"/>
    </source>
</evidence>
<accession>A0AAV4RR59</accession>
<name>A0AAV4RR59_CAEEX</name>
<sequence length="87" mass="10174">MECPLRSMASAALPDDVNIPQGKVESVCKEWLVREDGVLAYKLQTEEIEHHYGHNKEKNQLVRSDFLEARTAQNLRKKRQKHFNMHT</sequence>
<dbReference type="InterPro" id="IPR039303">
    <property type="entry name" value="CCDC50"/>
</dbReference>
<gene>
    <name evidence="3" type="ORF">CEXT_700391</name>
</gene>
<comment type="caution">
    <text evidence="3">The sequence shown here is derived from an EMBL/GenBank/DDBJ whole genome shotgun (WGS) entry which is preliminary data.</text>
</comment>
<organism evidence="3 4">
    <name type="scientific">Caerostris extrusa</name>
    <name type="common">Bark spider</name>
    <name type="synonym">Caerostris bankana</name>
    <dbReference type="NCBI Taxonomy" id="172846"/>
    <lineage>
        <taxon>Eukaryota</taxon>
        <taxon>Metazoa</taxon>
        <taxon>Ecdysozoa</taxon>
        <taxon>Arthropoda</taxon>
        <taxon>Chelicerata</taxon>
        <taxon>Arachnida</taxon>
        <taxon>Araneae</taxon>
        <taxon>Araneomorphae</taxon>
        <taxon>Entelegynae</taxon>
        <taxon>Araneoidea</taxon>
        <taxon>Araneidae</taxon>
        <taxon>Caerostris</taxon>
    </lineage>
</organism>